<dbReference type="SMART" id="SM00028">
    <property type="entry name" value="TPR"/>
    <property type="match status" value="5"/>
</dbReference>
<evidence type="ECO:0000256" key="2">
    <source>
        <dbReference type="SAM" id="MobiDB-lite"/>
    </source>
</evidence>
<organism evidence="4 5">
    <name type="scientific">Symmachiella dynata</name>
    <dbReference type="NCBI Taxonomy" id="2527995"/>
    <lineage>
        <taxon>Bacteria</taxon>
        <taxon>Pseudomonadati</taxon>
        <taxon>Planctomycetota</taxon>
        <taxon>Planctomycetia</taxon>
        <taxon>Planctomycetales</taxon>
        <taxon>Planctomycetaceae</taxon>
        <taxon>Symmachiella</taxon>
    </lineage>
</organism>
<gene>
    <name evidence="4" type="ORF">Mal52_17170</name>
</gene>
<evidence type="ECO:0000313" key="5">
    <source>
        <dbReference type="Proteomes" id="UP000319383"/>
    </source>
</evidence>
<dbReference type="RefSeq" id="WP_197534749.1">
    <property type="nucleotide sequence ID" value="NZ_CP036276.1"/>
</dbReference>
<dbReference type="InterPro" id="IPR019734">
    <property type="entry name" value="TPR_rpt"/>
</dbReference>
<dbReference type="GO" id="GO:0042802">
    <property type="term" value="F:identical protein binding"/>
    <property type="evidence" value="ECO:0007669"/>
    <property type="project" value="InterPro"/>
</dbReference>
<dbReference type="AlphaFoldDB" id="A0A517ZLE0"/>
<evidence type="ECO:0000256" key="3">
    <source>
        <dbReference type="SAM" id="SignalP"/>
    </source>
</evidence>
<dbReference type="Pfam" id="PF07721">
    <property type="entry name" value="TPR_4"/>
    <property type="match status" value="1"/>
</dbReference>
<keyword evidence="5" id="KW-1185">Reference proteome</keyword>
<evidence type="ECO:0000313" key="4">
    <source>
        <dbReference type="EMBL" id="QDU43245.1"/>
    </source>
</evidence>
<feature type="repeat" description="TPR" evidence="1">
    <location>
        <begin position="135"/>
        <end position="168"/>
    </location>
</feature>
<dbReference type="InterPro" id="IPR011990">
    <property type="entry name" value="TPR-like_helical_dom_sf"/>
</dbReference>
<name>A0A517ZLE0_9PLAN</name>
<keyword evidence="3" id="KW-0732">Signal</keyword>
<dbReference type="PANTHER" id="PTHR12558:SF13">
    <property type="entry name" value="CELL DIVISION CYCLE PROTEIN 27 HOMOLOG"/>
    <property type="match status" value="1"/>
</dbReference>
<accession>A0A517ZLE0</accession>
<feature type="compositionally biased region" description="Polar residues" evidence="2">
    <location>
        <begin position="286"/>
        <end position="315"/>
    </location>
</feature>
<reference evidence="4 5" key="1">
    <citation type="submission" date="2019-02" db="EMBL/GenBank/DDBJ databases">
        <title>Deep-cultivation of Planctomycetes and their phenomic and genomic characterization uncovers novel biology.</title>
        <authorList>
            <person name="Wiegand S."/>
            <person name="Jogler M."/>
            <person name="Boedeker C."/>
            <person name="Pinto D."/>
            <person name="Vollmers J."/>
            <person name="Rivas-Marin E."/>
            <person name="Kohn T."/>
            <person name="Peeters S.H."/>
            <person name="Heuer A."/>
            <person name="Rast P."/>
            <person name="Oberbeckmann S."/>
            <person name="Bunk B."/>
            <person name="Jeske O."/>
            <person name="Meyerdierks A."/>
            <person name="Storesund J.E."/>
            <person name="Kallscheuer N."/>
            <person name="Luecker S."/>
            <person name="Lage O.M."/>
            <person name="Pohl T."/>
            <person name="Merkel B.J."/>
            <person name="Hornburger P."/>
            <person name="Mueller R.-W."/>
            <person name="Bruemmer F."/>
            <person name="Labrenz M."/>
            <person name="Spormann A.M."/>
            <person name="Op den Camp H."/>
            <person name="Overmann J."/>
            <person name="Amann R."/>
            <person name="Jetten M.S.M."/>
            <person name="Mascher T."/>
            <person name="Medema M.H."/>
            <person name="Devos D.P."/>
            <person name="Kaster A.-K."/>
            <person name="Ovreas L."/>
            <person name="Rohde M."/>
            <person name="Galperin M.Y."/>
            <person name="Jogler C."/>
        </authorList>
    </citation>
    <scope>NUCLEOTIDE SEQUENCE [LARGE SCALE GENOMIC DNA]</scope>
    <source>
        <strain evidence="4 5">Mal52</strain>
    </source>
</reference>
<sequence length="315" mass="34411" precursor="true">MSRPSQFQIWLMLAAGLTLFVPGCASTSNTDVSMSDAGWMSSLKKKFTPKTEYAKIIQPTHTGEPSSQLFVAYGKLEESRKNVNKAHDAYSTALAKDPQSYEAILGLARLEQLAGRPETAEQGFLKAQAIAPGSPDVMTALGQFYAAQNRWDEAIALHRQAFQVEPTNTQLRYGLARVLTQAGRVDEGLAQFEESLHDNVANSTAAAEYNVGVILHEQGRFVEAEQHLLKATIHDPSMEQAQEWLDVVRRDKSRQQAIAAANSNAGRIQQASAQQHMQQPAASGVSPASHTEYSQQRPTANIQGVQPIQAGNLSR</sequence>
<dbReference type="KEGG" id="sdyn:Mal52_17170"/>
<proteinExistence type="predicted"/>
<feature type="region of interest" description="Disordered" evidence="2">
    <location>
        <begin position="266"/>
        <end position="315"/>
    </location>
</feature>
<dbReference type="Proteomes" id="UP000319383">
    <property type="component" value="Chromosome"/>
</dbReference>
<keyword evidence="1" id="KW-0802">TPR repeat</keyword>
<protein>
    <submittedName>
        <fullName evidence="4">Outer membrane protein PgaA</fullName>
    </submittedName>
</protein>
<dbReference type="InterPro" id="IPR011717">
    <property type="entry name" value="TPR-4"/>
</dbReference>
<dbReference type="SUPFAM" id="SSF48452">
    <property type="entry name" value="TPR-like"/>
    <property type="match status" value="1"/>
</dbReference>
<dbReference type="PANTHER" id="PTHR12558">
    <property type="entry name" value="CELL DIVISION CYCLE 16,23,27"/>
    <property type="match status" value="1"/>
</dbReference>
<feature type="repeat" description="TPR" evidence="1">
    <location>
        <begin position="67"/>
        <end position="100"/>
    </location>
</feature>
<dbReference type="PROSITE" id="PS50005">
    <property type="entry name" value="TPR"/>
    <property type="match status" value="2"/>
</dbReference>
<feature type="compositionally biased region" description="Low complexity" evidence="2">
    <location>
        <begin position="269"/>
        <end position="282"/>
    </location>
</feature>
<feature type="signal peptide" evidence="3">
    <location>
        <begin position="1"/>
        <end position="25"/>
    </location>
</feature>
<evidence type="ECO:0000256" key="1">
    <source>
        <dbReference type="PROSITE-ProRule" id="PRU00339"/>
    </source>
</evidence>
<dbReference type="Gene3D" id="1.25.40.10">
    <property type="entry name" value="Tetratricopeptide repeat domain"/>
    <property type="match status" value="2"/>
</dbReference>
<dbReference type="Pfam" id="PF14559">
    <property type="entry name" value="TPR_19"/>
    <property type="match status" value="2"/>
</dbReference>
<feature type="chain" id="PRO_5021815436" evidence="3">
    <location>
        <begin position="26"/>
        <end position="315"/>
    </location>
</feature>
<dbReference type="EMBL" id="CP036276">
    <property type="protein sequence ID" value="QDU43245.1"/>
    <property type="molecule type" value="Genomic_DNA"/>
</dbReference>